<reference evidence="1 2" key="1">
    <citation type="submission" date="2017-04" db="EMBL/GenBank/DDBJ databases">
        <title>Complete genome sequence of Burkholderia cenocepacia PC184 Midwest clone.</title>
        <authorList>
            <person name="Mulks M.H."/>
            <person name="Cooper V.S."/>
        </authorList>
    </citation>
    <scope>NUCLEOTIDE SEQUENCE [LARGE SCALE GENOMIC DNA]</scope>
    <source>
        <strain evidence="1 2">PC184 Mulks</strain>
    </source>
</reference>
<organism evidence="1 2">
    <name type="scientific">Burkholderia cenocepacia</name>
    <dbReference type="NCBI Taxonomy" id="95486"/>
    <lineage>
        <taxon>Bacteria</taxon>
        <taxon>Pseudomonadati</taxon>
        <taxon>Pseudomonadota</taxon>
        <taxon>Betaproteobacteria</taxon>
        <taxon>Burkholderiales</taxon>
        <taxon>Burkholderiaceae</taxon>
        <taxon>Burkholderia</taxon>
        <taxon>Burkholderia cepacia complex</taxon>
    </lineage>
</organism>
<sequence>MLAWFSDDYRAAMFQPAFEVSGNKAFYKIQLTCRTSSRSLSRLIEDKQAAYAMHIECPATRYRALFTSTDQIFETDIPVADLDGKVEVCRLIVAGQEINNYASDEFHPDFTGRSFNLRRGDVLAVAEDITFYADKKSDELAKLPSIFSIRRASEDDAPPLNVDLMGDRIAVYLSPSTHEKFISLNSDELLRSTLSVSVLIPALVLALEKMTRPENREALVDLRWYRTVVKKLRDIGINADSFGEEGESSLVLSNKLLGDPLSGAFDDLTQVLLRAED</sequence>
<dbReference type="AlphaFoldDB" id="A0AAD0NB80"/>
<evidence type="ECO:0000313" key="2">
    <source>
        <dbReference type="Proteomes" id="UP000244809"/>
    </source>
</evidence>
<dbReference type="EMBL" id="CP021069">
    <property type="protein sequence ID" value="AWG31824.1"/>
    <property type="molecule type" value="Genomic_DNA"/>
</dbReference>
<gene>
    <name evidence="1" type="ORF">B9Z07_23955</name>
</gene>
<evidence type="ECO:0000313" key="1">
    <source>
        <dbReference type="EMBL" id="AWG31824.1"/>
    </source>
</evidence>
<protein>
    <submittedName>
        <fullName evidence="1">Uncharacterized protein</fullName>
    </submittedName>
</protein>
<proteinExistence type="predicted"/>
<name>A0AAD0NB80_9BURK</name>
<accession>A0AAD0NB80</accession>
<dbReference type="Proteomes" id="UP000244809">
    <property type="component" value="Chromosome 3"/>
</dbReference>